<dbReference type="Pfam" id="PF20546">
    <property type="entry name" value="DUF6760"/>
    <property type="match status" value="1"/>
</dbReference>
<organism evidence="2 3">
    <name type="scientific">Couchioplanes caeruleus subsp. caeruleus</name>
    <dbReference type="NCBI Taxonomy" id="56427"/>
    <lineage>
        <taxon>Bacteria</taxon>
        <taxon>Bacillati</taxon>
        <taxon>Actinomycetota</taxon>
        <taxon>Actinomycetes</taxon>
        <taxon>Micromonosporales</taxon>
        <taxon>Micromonosporaceae</taxon>
        <taxon>Couchioplanes</taxon>
    </lineage>
</organism>
<gene>
    <name evidence="2" type="ORF">BG844_11130</name>
</gene>
<reference evidence="2 3" key="1">
    <citation type="submission" date="2016-09" db="EMBL/GenBank/DDBJ databases">
        <title>Couchioplanes caeruleus draft genome sequence.</title>
        <authorList>
            <person name="Sheehan J."/>
            <person name="Caffrey P."/>
        </authorList>
    </citation>
    <scope>NUCLEOTIDE SEQUENCE [LARGE SCALE GENOMIC DNA]</scope>
    <source>
        <strain evidence="2 3">DSM 43634</strain>
    </source>
</reference>
<proteinExistence type="predicted"/>
<evidence type="ECO:0000313" key="2">
    <source>
        <dbReference type="EMBL" id="OJF14202.1"/>
    </source>
</evidence>
<accession>A0A1K0GAD8</accession>
<evidence type="ECO:0000259" key="1">
    <source>
        <dbReference type="Pfam" id="PF20546"/>
    </source>
</evidence>
<keyword evidence="3" id="KW-1185">Reference proteome</keyword>
<protein>
    <recommendedName>
        <fullName evidence="1">DUF6760 domain-containing protein</fullName>
    </recommendedName>
</protein>
<sequence>MKPYPQDELYQEMAFIAYHFHWAWTELMALEHAERRRWCEEISRINRQLNSAPSNPFEIA</sequence>
<dbReference type="EMBL" id="MEIA01000109">
    <property type="protein sequence ID" value="OJF14202.1"/>
    <property type="molecule type" value="Genomic_DNA"/>
</dbReference>
<dbReference type="RefSeq" id="WP_071805072.1">
    <property type="nucleotide sequence ID" value="NZ_MEIA01000109.1"/>
</dbReference>
<dbReference type="AlphaFoldDB" id="A0A1K0GAD8"/>
<feature type="domain" description="DUF6760" evidence="1">
    <location>
        <begin position="4"/>
        <end position="54"/>
    </location>
</feature>
<dbReference type="Proteomes" id="UP000182486">
    <property type="component" value="Unassembled WGS sequence"/>
</dbReference>
<name>A0A1K0GAD8_9ACTN</name>
<evidence type="ECO:0000313" key="3">
    <source>
        <dbReference type="Proteomes" id="UP000182486"/>
    </source>
</evidence>
<dbReference type="InterPro" id="IPR046648">
    <property type="entry name" value="DUF6760"/>
</dbReference>
<comment type="caution">
    <text evidence="2">The sequence shown here is derived from an EMBL/GenBank/DDBJ whole genome shotgun (WGS) entry which is preliminary data.</text>
</comment>